<evidence type="ECO:0000313" key="8">
    <source>
        <dbReference type="EMBL" id="RKQ73299.1"/>
    </source>
</evidence>
<feature type="domain" description="EamA" evidence="7">
    <location>
        <begin position="155"/>
        <end position="293"/>
    </location>
</feature>
<feature type="transmembrane region" description="Helical" evidence="6">
    <location>
        <begin position="128"/>
        <end position="152"/>
    </location>
</feature>
<evidence type="ECO:0000256" key="2">
    <source>
        <dbReference type="ARBA" id="ARBA00022475"/>
    </source>
</evidence>
<dbReference type="AlphaFoldDB" id="A0A420WQM7"/>
<dbReference type="InterPro" id="IPR000620">
    <property type="entry name" value="EamA_dom"/>
</dbReference>
<dbReference type="InterPro" id="IPR037185">
    <property type="entry name" value="EmrE-like"/>
</dbReference>
<feature type="transmembrane region" description="Helical" evidence="6">
    <location>
        <begin position="158"/>
        <end position="176"/>
    </location>
</feature>
<dbReference type="InterPro" id="IPR051258">
    <property type="entry name" value="Diverse_Substrate_Transporter"/>
</dbReference>
<keyword evidence="3 6" id="KW-0812">Transmembrane</keyword>
<feature type="transmembrane region" description="Helical" evidence="6">
    <location>
        <begin position="68"/>
        <end position="89"/>
    </location>
</feature>
<evidence type="ECO:0000256" key="6">
    <source>
        <dbReference type="SAM" id="Phobius"/>
    </source>
</evidence>
<keyword evidence="5 6" id="KW-0472">Membrane</keyword>
<dbReference type="GO" id="GO:0005886">
    <property type="term" value="C:plasma membrane"/>
    <property type="evidence" value="ECO:0007669"/>
    <property type="project" value="UniProtKB-SubCell"/>
</dbReference>
<evidence type="ECO:0000256" key="3">
    <source>
        <dbReference type="ARBA" id="ARBA00022692"/>
    </source>
</evidence>
<dbReference type="EMBL" id="RBIG01000001">
    <property type="protein sequence ID" value="RKQ73299.1"/>
    <property type="molecule type" value="Genomic_DNA"/>
</dbReference>
<feature type="transmembrane region" description="Helical" evidence="6">
    <location>
        <begin position="34"/>
        <end position="56"/>
    </location>
</feature>
<keyword evidence="4 6" id="KW-1133">Transmembrane helix</keyword>
<feature type="transmembrane region" description="Helical" evidence="6">
    <location>
        <begin position="95"/>
        <end position="116"/>
    </location>
</feature>
<name>A0A420WQM7_9PROT</name>
<dbReference type="OrthoDB" id="9806889at2"/>
<organism evidence="8 9">
    <name type="scientific">Oceanibaculum indicum</name>
    <dbReference type="NCBI Taxonomy" id="526216"/>
    <lineage>
        <taxon>Bacteria</taxon>
        <taxon>Pseudomonadati</taxon>
        <taxon>Pseudomonadota</taxon>
        <taxon>Alphaproteobacteria</taxon>
        <taxon>Rhodospirillales</taxon>
        <taxon>Oceanibaculaceae</taxon>
        <taxon>Oceanibaculum</taxon>
    </lineage>
</organism>
<feature type="transmembrane region" description="Helical" evidence="6">
    <location>
        <begin position="253"/>
        <end position="270"/>
    </location>
</feature>
<evidence type="ECO:0000256" key="4">
    <source>
        <dbReference type="ARBA" id="ARBA00022989"/>
    </source>
</evidence>
<dbReference type="PANTHER" id="PTHR42920:SF11">
    <property type="entry name" value="INNER MEMBRANE PROTEIN YTFF"/>
    <property type="match status" value="1"/>
</dbReference>
<feature type="transmembrane region" description="Helical" evidence="6">
    <location>
        <begin position="188"/>
        <end position="212"/>
    </location>
</feature>
<gene>
    <name evidence="8" type="ORF">BCL74_1085</name>
</gene>
<dbReference type="Pfam" id="PF00892">
    <property type="entry name" value="EamA"/>
    <property type="match status" value="2"/>
</dbReference>
<comment type="subcellular location">
    <subcellularLocation>
        <location evidence="1">Cell membrane</location>
        <topology evidence="1">Multi-pass membrane protein</topology>
    </subcellularLocation>
</comment>
<comment type="caution">
    <text evidence="8">The sequence shown here is derived from an EMBL/GenBank/DDBJ whole genome shotgun (WGS) entry which is preliminary data.</text>
</comment>
<dbReference type="Proteomes" id="UP000277424">
    <property type="component" value="Unassembled WGS sequence"/>
</dbReference>
<dbReference type="RefSeq" id="WP_008943697.1">
    <property type="nucleotide sequence ID" value="NZ_RBIG01000001.1"/>
</dbReference>
<evidence type="ECO:0000256" key="5">
    <source>
        <dbReference type="ARBA" id="ARBA00023136"/>
    </source>
</evidence>
<feature type="domain" description="EamA" evidence="7">
    <location>
        <begin position="6"/>
        <end position="139"/>
    </location>
</feature>
<dbReference type="PANTHER" id="PTHR42920">
    <property type="entry name" value="OS03G0707200 PROTEIN-RELATED"/>
    <property type="match status" value="1"/>
</dbReference>
<feature type="transmembrane region" description="Helical" evidence="6">
    <location>
        <begin position="218"/>
        <end position="241"/>
    </location>
</feature>
<feature type="transmembrane region" description="Helical" evidence="6">
    <location>
        <begin position="276"/>
        <end position="294"/>
    </location>
</feature>
<reference evidence="8 9" key="1">
    <citation type="submission" date="2018-10" db="EMBL/GenBank/DDBJ databases">
        <title>Comparative analysis of microorganisms from saline springs in Andes Mountain Range, Colombia.</title>
        <authorList>
            <person name="Rubin E."/>
        </authorList>
    </citation>
    <scope>NUCLEOTIDE SEQUENCE [LARGE SCALE GENOMIC DNA]</scope>
    <source>
        <strain evidence="8 9">USBA 36</strain>
    </source>
</reference>
<sequence>MSQRQAYLLLALAALFWAANPALGRFLVGSVPPISLSFWRWSGAVIVMAPLALPALWKQRATLRQDWLAVLVLGFLSVTGFTTLVYVGLRYTTATNLSLLNATMPVMILIVARLLLGHVIGRQRLMGVAVCLAGVVLIVGQGSLETLLAVRFNPGDPIILAAMLCWASYSVLLARLKPRLPMLPFQLAAFVAGWFFLGLGFAWEAAAGAAWWPSPADVGWVPLVSLVFLAVFPSVLAFLFWQKGIEATSPGTAGYFIYLVPVFGTLLAVLTLGERLYWFHFAGMAAIFAGIWLAQRTTAKTG</sequence>
<accession>A0A420WQM7</accession>
<evidence type="ECO:0000259" key="7">
    <source>
        <dbReference type="Pfam" id="PF00892"/>
    </source>
</evidence>
<dbReference type="SUPFAM" id="SSF103481">
    <property type="entry name" value="Multidrug resistance efflux transporter EmrE"/>
    <property type="match status" value="2"/>
</dbReference>
<proteinExistence type="predicted"/>
<evidence type="ECO:0000313" key="9">
    <source>
        <dbReference type="Proteomes" id="UP000277424"/>
    </source>
</evidence>
<evidence type="ECO:0000256" key="1">
    <source>
        <dbReference type="ARBA" id="ARBA00004651"/>
    </source>
</evidence>
<protein>
    <submittedName>
        <fullName evidence="8">Threonine/homoserine efflux transporter RhtA</fullName>
    </submittedName>
</protein>
<keyword evidence="2" id="KW-1003">Cell membrane</keyword>